<sequence length="45" mass="5236">MEILVNNEPEIVKEAWIKPEFNMMDIKLETLFNPAGFNDDTMYGS</sequence>
<accession>A0A1T4P979</accession>
<gene>
    <name evidence="1" type="ORF">SAMN04488132_105217</name>
</gene>
<protein>
    <submittedName>
        <fullName evidence="1">Uncharacterized protein</fullName>
    </submittedName>
</protein>
<dbReference type="Proteomes" id="UP000190888">
    <property type="component" value="Unassembled WGS sequence"/>
</dbReference>
<proteinExistence type="predicted"/>
<dbReference type="STRING" id="413434.SAMN04488132_105217"/>
<dbReference type="AlphaFoldDB" id="A0A1T4P979"/>
<name>A0A1T4P979_9BACT</name>
<dbReference type="EMBL" id="FUWH01000005">
    <property type="protein sequence ID" value="SJZ88032.1"/>
    <property type="molecule type" value="Genomic_DNA"/>
</dbReference>
<evidence type="ECO:0000313" key="1">
    <source>
        <dbReference type="EMBL" id="SJZ88032.1"/>
    </source>
</evidence>
<dbReference type="RefSeq" id="WP_176112980.1">
    <property type="nucleotide sequence ID" value="NZ_FUWH01000005.1"/>
</dbReference>
<reference evidence="1 2" key="1">
    <citation type="submission" date="2017-02" db="EMBL/GenBank/DDBJ databases">
        <authorList>
            <person name="Peterson S.W."/>
        </authorList>
    </citation>
    <scope>NUCLEOTIDE SEQUENCE [LARGE SCALE GENOMIC DNA]</scope>
    <source>
        <strain evidence="1 2">DSM 22335</strain>
    </source>
</reference>
<keyword evidence="2" id="KW-1185">Reference proteome</keyword>
<evidence type="ECO:0000313" key="2">
    <source>
        <dbReference type="Proteomes" id="UP000190888"/>
    </source>
</evidence>
<organism evidence="1 2">
    <name type="scientific">Sediminibacterium ginsengisoli</name>
    <dbReference type="NCBI Taxonomy" id="413434"/>
    <lineage>
        <taxon>Bacteria</taxon>
        <taxon>Pseudomonadati</taxon>
        <taxon>Bacteroidota</taxon>
        <taxon>Chitinophagia</taxon>
        <taxon>Chitinophagales</taxon>
        <taxon>Chitinophagaceae</taxon>
        <taxon>Sediminibacterium</taxon>
    </lineage>
</organism>